<dbReference type="CDD" id="cd01211">
    <property type="entry name" value="PTB_Rab6GAP"/>
    <property type="match status" value="1"/>
</dbReference>
<dbReference type="InterPro" id="IPR006020">
    <property type="entry name" value="PTB/PI_dom"/>
</dbReference>
<evidence type="ECO:0000313" key="3">
    <source>
        <dbReference type="Ensembl" id="ENSNBRP00000029939.1"/>
    </source>
</evidence>
<accession>A0A3Q4N8Z1</accession>
<dbReference type="InterPro" id="IPR011993">
    <property type="entry name" value="PH-like_dom_sf"/>
</dbReference>
<dbReference type="SMART" id="SM00462">
    <property type="entry name" value="PTB"/>
    <property type="match status" value="1"/>
</dbReference>
<organism evidence="3 4">
    <name type="scientific">Neolamprologus brichardi</name>
    <name type="common">Fairy cichlid</name>
    <name type="synonym">Lamprologus brichardi</name>
    <dbReference type="NCBI Taxonomy" id="32507"/>
    <lineage>
        <taxon>Eukaryota</taxon>
        <taxon>Metazoa</taxon>
        <taxon>Chordata</taxon>
        <taxon>Craniata</taxon>
        <taxon>Vertebrata</taxon>
        <taxon>Euteleostomi</taxon>
        <taxon>Actinopterygii</taxon>
        <taxon>Neopterygii</taxon>
        <taxon>Teleostei</taxon>
        <taxon>Neoteleostei</taxon>
        <taxon>Acanthomorphata</taxon>
        <taxon>Ovalentaria</taxon>
        <taxon>Cichlomorphae</taxon>
        <taxon>Cichliformes</taxon>
        <taxon>Cichlidae</taxon>
        <taxon>African cichlids</taxon>
        <taxon>Pseudocrenilabrinae</taxon>
        <taxon>Lamprologini</taxon>
        <taxon>Neolamprologus</taxon>
    </lineage>
</organism>
<reference evidence="3" key="1">
    <citation type="submission" date="2025-08" db="UniProtKB">
        <authorList>
            <consortium name="Ensembl"/>
        </authorList>
    </citation>
    <scope>IDENTIFICATION</scope>
</reference>
<reference evidence="3" key="2">
    <citation type="submission" date="2025-09" db="UniProtKB">
        <authorList>
            <consortium name="Ensembl"/>
        </authorList>
    </citation>
    <scope>IDENTIFICATION</scope>
</reference>
<protein>
    <submittedName>
        <fullName evidence="3">RAB GTPase activating protein 1 like</fullName>
    </submittedName>
</protein>
<feature type="domain" description="PID" evidence="2">
    <location>
        <begin position="179"/>
        <end position="236"/>
    </location>
</feature>
<name>A0A3Q4N8Z1_NEOBR</name>
<evidence type="ECO:0000259" key="2">
    <source>
        <dbReference type="PROSITE" id="PS01179"/>
    </source>
</evidence>
<evidence type="ECO:0000256" key="1">
    <source>
        <dbReference type="SAM" id="MobiDB-lite"/>
    </source>
</evidence>
<dbReference type="Proteomes" id="UP000261580">
    <property type="component" value="Unassembled WGS sequence"/>
</dbReference>
<dbReference type="PROSITE" id="PS01179">
    <property type="entry name" value="PID"/>
    <property type="match status" value="1"/>
</dbReference>
<dbReference type="Bgee" id="ENSNBRG00000022758">
    <property type="expression patterns" value="Expressed in liver and 6 other cell types or tissues"/>
</dbReference>
<dbReference type="Gene3D" id="2.30.29.30">
    <property type="entry name" value="Pleckstrin-homology domain (PH domain)/Phosphotyrosine-binding domain (PTB)"/>
    <property type="match status" value="1"/>
</dbReference>
<feature type="region of interest" description="Disordered" evidence="1">
    <location>
        <begin position="28"/>
        <end position="50"/>
    </location>
</feature>
<dbReference type="AlphaFoldDB" id="A0A3Q4N8Z1"/>
<dbReference type="SUPFAM" id="SSF50729">
    <property type="entry name" value="PH domain-like"/>
    <property type="match status" value="1"/>
</dbReference>
<evidence type="ECO:0000313" key="4">
    <source>
        <dbReference type="Proteomes" id="UP000261580"/>
    </source>
</evidence>
<sequence length="266" mass="29207">MDDNSSLGKVSSSTESVATVTSEEFVLVQSSSAGSPQGSEGKPRLKMSWNGSEQLEKAMEEVLDDDDEVKVEKSNVEKMEKQKEPESRVLQTQPAGTHSGLFLHSPSRKAVISTCPPPQSPTVLEEDSVQFNKLSYLGCTWVKAPRNEAEAQRAMATLRAESAIPIPITLHVPCGPEGSVRVVDQATGIEIASFPIYKVLFCARGQEGSVESDCFSFTESYRSSEDFQIHVFSCHIKEAVSFLLLMTNCSIIFYSTKTLLLMQPMK</sequence>
<proteinExistence type="predicted"/>
<dbReference type="GeneTree" id="ENSGT00940000154611"/>
<dbReference type="Ensembl" id="ENSNBRT00000030702.1">
    <property type="protein sequence ID" value="ENSNBRP00000029939.1"/>
    <property type="gene ID" value="ENSNBRG00000022758.1"/>
</dbReference>
<feature type="compositionally biased region" description="Polar residues" evidence="1">
    <location>
        <begin position="28"/>
        <end position="38"/>
    </location>
</feature>
<keyword evidence="4" id="KW-1185">Reference proteome</keyword>